<proteinExistence type="predicted"/>
<keyword evidence="2" id="KW-1185">Reference proteome</keyword>
<evidence type="ECO:0000313" key="2">
    <source>
        <dbReference type="Proteomes" id="UP001203036"/>
    </source>
</evidence>
<protein>
    <submittedName>
        <fullName evidence="1">Uncharacterized protein</fullName>
    </submittedName>
</protein>
<dbReference type="Proteomes" id="UP001203036">
    <property type="component" value="Unassembled WGS sequence"/>
</dbReference>
<gene>
    <name evidence="1" type="ORF">M8744_03615</name>
</gene>
<accession>A0ACC5ZT56</accession>
<name>A0ACC5ZT56_9RHOB</name>
<sequence length="248" mass="25919">MTKRNPTTDRRRMAAILLLVSAVFFAASPLFVGGFNGFAPDQFPVPQVDVPVQPAGYAFSIWGLIYLWLIAGAGFDLFARSDAADWAAMRWPLFGSLVIGAAWIPAAQSSVPVATVMIWLMWALAVWALLRAGRHDRWWQRVPVALYAGWLTAASCVALGLVLGGYGLMGPTIAAALCIVLALVLAGAVQRARPDEPLYAVAVIWALIGIIMANIAGGALPIAMLAGLGAALLAALAARGVVAGGGKA</sequence>
<comment type="caution">
    <text evidence="1">The sequence shown here is derived from an EMBL/GenBank/DDBJ whole genome shotgun (WGS) entry which is preliminary data.</text>
</comment>
<reference evidence="1" key="1">
    <citation type="submission" date="2022-06" db="EMBL/GenBank/DDBJ databases">
        <title>Lutimaribacter sp. EGI FJ00013, a novel bacterium isolated from a salt lake sediment enrichment.</title>
        <authorList>
            <person name="Gao L."/>
            <person name="Fang B.-Z."/>
            <person name="Li W.-J."/>
        </authorList>
    </citation>
    <scope>NUCLEOTIDE SEQUENCE</scope>
    <source>
        <strain evidence="1">EGI FJ00013</strain>
    </source>
</reference>
<organism evidence="1 2">
    <name type="scientific">Lutimaribacter degradans</name>
    <dbReference type="NCBI Taxonomy" id="2945989"/>
    <lineage>
        <taxon>Bacteria</taxon>
        <taxon>Pseudomonadati</taxon>
        <taxon>Pseudomonadota</taxon>
        <taxon>Alphaproteobacteria</taxon>
        <taxon>Rhodobacterales</taxon>
        <taxon>Roseobacteraceae</taxon>
        <taxon>Lutimaribacter</taxon>
    </lineage>
</organism>
<evidence type="ECO:0000313" key="1">
    <source>
        <dbReference type="EMBL" id="MCM2561226.1"/>
    </source>
</evidence>
<dbReference type="EMBL" id="JAMQGO010000001">
    <property type="protein sequence ID" value="MCM2561226.1"/>
    <property type="molecule type" value="Genomic_DNA"/>
</dbReference>